<keyword evidence="1" id="KW-0472">Membrane</keyword>
<proteinExistence type="predicted"/>
<comment type="caution">
    <text evidence="2">The sequence shown here is derived from an EMBL/GenBank/DDBJ whole genome shotgun (WGS) entry which is preliminary data.</text>
</comment>
<dbReference type="EMBL" id="JACBAZ010000003">
    <property type="protein sequence ID" value="NWK55734.1"/>
    <property type="molecule type" value="Genomic_DNA"/>
</dbReference>
<protein>
    <submittedName>
        <fullName evidence="2">Uncharacterized protein</fullName>
    </submittedName>
</protein>
<evidence type="ECO:0000313" key="3">
    <source>
        <dbReference type="Proteomes" id="UP000557872"/>
    </source>
</evidence>
<reference evidence="2 3" key="1">
    <citation type="submission" date="2020-07" db="EMBL/GenBank/DDBJ databases">
        <title>Roseicoccus Jingziensis gen. nov., sp. nov., isolated from coastal seawater.</title>
        <authorList>
            <person name="Feng X."/>
        </authorList>
    </citation>
    <scope>NUCLEOTIDE SEQUENCE [LARGE SCALE GENOMIC DNA]</scope>
    <source>
        <strain evidence="2 3">N1E253</strain>
    </source>
</reference>
<keyword evidence="1" id="KW-1133">Transmembrane helix</keyword>
<feature type="transmembrane region" description="Helical" evidence="1">
    <location>
        <begin position="16"/>
        <end position="38"/>
    </location>
</feature>
<organism evidence="2 3">
    <name type="scientific">Oceaniferula marina</name>
    <dbReference type="NCBI Taxonomy" id="2748318"/>
    <lineage>
        <taxon>Bacteria</taxon>
        <taxon>Pseudomonadati</taxon>
        <taxon>Verrucomicrobiota</taxon>
        <taxon>Verrucomicrobiia</taxon>
        <taxon>Verrucomicrobiales</taxon>
        <taxon>Verrucomicrobiaceae</taxon>
        <taxon>Oceaniferula</taxon>
    </lineage>
</organism>
<sequence>MQNRRQKQAIGRRQGFALVATISVMVLLVMIALAMLSLSTVELRSSQQGQAMQDARANARMALMIALGELQKQTGPDRRVTARADILGDEITQPHLLGVWDSWGEGMEDGEQLTEANVASSYDVGRPTRFRKWLVSGANADDFQFPQSDLATDSVEMVGLGSLGQGGDPKLMVRVPKVALEENGQRKGSYSWWITGENSKARVNLYQADAQGLASRANESVAAPVLAVREIEEMNTLVQDETVLRGVTRGTLDFLGDGGADLPESAKYRFHDVTVDSLGLLTDTKSAGMRKDLSLLFELDGLPMDFAKQEIYEGGPAWDDLYGYYRSYKPVDEGGMVKWVGGVPHFAAGDTWSEYVGKANWRRHLPIPTKWQWLVSHYSVPADPDVHGPGKFQVNMVFDNIMELWNPYTIPMSIPSDSQIDFKLWNIPYGISYYVGGQRWNRTPSKKPLWWIIQDMPESTHWQLHNAMLRLDTPLMPGEVRVYSDNSDSPQPPNHLFRLEPGWQMSGGLYSYKLGHGGHPLIVSGGDEIEAVIEKDGSAPTWAGFDHFTDIYFTGPNGYPNEYGYFKGVITKDSFDTVTNDLERTSDANFTAGQIAGVGNKKPLALMGMRMRTEHRIEPSSESPISESEKAKVKHYLLNDPWQLNTDVRNNNPLTLRHGGYEFFIQRVNSLNDYPFVEVTADNKGYLGTSRGALEPLNGQNHVPIQEIPYQPMISLAQLQHAGLGHPWPDPNHVQSPNDPDGPVPYVSFPYVANAFGNSWALPYLGASEIEESAPAPDNGGSRLLHDKCWKANEALWDAWCFSSVSPQDQELVASPQQRDRLQVLQEALEDGTSLPNSRYRFMQIRQGDQAQELMTELLDEDGYKKISSHLVCEGAFNVNSTSVEAWQAFLASLDGRALAWLSAETGQFDQKDEQRYPVSRFTIPNADGAETDEFDGDQKEFLRKRWEGVRSLTEYEIEELAEAMVEQVRERGPFLSLAEFVNRRLSSGESGLRGALQAAIDETSINKSFEKTSDLVTQNEVAEVGYRNPEAALGKVGEGAPGYVTQADVLMPLAPLVRVRSDTFKIRAYGESVDSRGRVQARAYCEAVVQRYPEYLDRVDEPEKEVFNPSNQNQLAEVNQAFGRRFKVQSFRWLSLDEV</sequence>
<evidence type="ECO:0000313" key="2">
    <source>
        <dbReference type="EMBL" id="NWK55734.1"/>
    </source>
</evidence>
<keyword evidence="3" id="KW-1185">Reference proteome</keyword>
<dbReference type="AlphaFoldDB" id="A0A851GNM1"/>
<gene>
    <name evidence="2" type="ORF">HW115_08940</name>
</gene>
<accession>A0A851GNM1</accession>
<name>A0A851GNM1_9BACT</name>
<dbReference type="Proteomes" id="UP000557872">
    <property type="component" value="Unassembled WGS sequence"/>
</dbReference>
<dbReference type="RefSeq" id="WP_178932278.1">
    <property type="nucleotide sequence ID" value="NZ_JACBAZ010000003.1"/>
</dbReference>
<keyword evidence="1" id="KW-0812">Transmembrane</keyword>
<evidence type="ECO:0000256" key="1">
    <source>
        <dbReference type="SAM" id="Phobius"/>
    </source>
</evidence>